<evidence type="ECO:0000313" key="1">
    <source>
        <dbReference type="EMBL" id="KAI0050808.1"/>
    </source>
</evidence>
<evidence type="ECO:0000313" key="2">
    <source>
        <dbReference type="Proteomes" id="UP000814033"/>
    </source>
</evidence>
<keyword evidence="2" id="KW-1185">Reference proteome</keyword>
<dbReference type="Proteomes" id="UP000814033">
    <property type="component" value="Unassembled WGS sequence"/>
</dbReference>
<reference evidence="1" key="2">
    <citation type="journal article" date="2022" name="New Phytol.">
        <title>Evolutionary transition to the ectomycorrhizal habit in the genomes of a hyperdiverse lineage of mushroom-forming fungi.</title>
        <authorList>
            <person name="Looney B."/>
            <person name="Miyauchi S."/>
            <person name="Morin E."/>
            <person name="Drula E."/>
            <person name="Courty P.E."/>
            <person name="Kohler A."/>
            <person name="Kuo A."/>
            <person name="LaButti K."/>
            <person name="Pangilinan J."/>
            <person name="Lipzen A."/>
            <person name="Riley R."/>
            <person name="Andreopoulos W."/>
            <person name="He G."/>
            <person name="Johnson J."/>
            <person name="Nolan M."/>
            <person name="Tritt A."/>
            <person name="Barry K.W."/>
            <person name="Grigoriev I.V."/>
            <person name="Nagy L.G."/>
            <person name="Hibbett D."/>
            <person name="Henrissat B."/>
            <person name="Matheny P.B."/>
            <person name="Labbe J."/>
            <person name="Martin F.M."/>
        </authorList>
    </citation>
    <scope>NUCLEOTIDE SEQUENCE</scope>
    <source>
        <strain evidence="1">FP105234-sp</strain>
    </source>
</reference>
<comment type="caution">
    <text evidence="1">The sequence shown here is derived from an EMBL/GenBank/DDBJ whole genome shotgun (WGS) entry which is preliminary data.</text>
</comment>
<reference evidence="1" key="1">
    <citation type="submission" date="2021-02" db="EMBL/GenBank/DDBJ databases">
        <authorList>
            <consortium name="DOE Joint Genome Institute"/>
            <person name="Ahrendt S."/>
            <person name="Looney B.P."/>
            <person name="Miyauchi S."/>
            <person name="Morin E."/>
            <person name="Drula E."/>
            <person name="Courty P.E."/>
            <person name="Chicoki N."/>
            <person name="Fauchery L."/>
            <person name="Kohler A."/>
            <person name="Kuo A."/>
            <person name="Labutti K."/>
            <person name="Pangilinan J."/>
            <person name="Lipzen A."/>
            <person name="Riley R."/>
            <person name="Andreopoulos W."/>
            <person name="He G."/>
            <person name="Johnson J."/>
            <person name="Barry K.W."/>
            <person name="Grigoriev I.V."/>
            <person name="Nagy L."/>
            <person name="Hibbett D."/>
            <person name="Henrissat B."/>
            <person name="Matheny P.B."/>
            <person name="Labbe J."/>
            <person name="Martin F."/>
        </authorList>
    </citation>
    <scope>NUCLEOTIDE SEQUENCE</scope>
    <source>
        <strain evidence="1">FP105234-sp</strain>
    </source>
</reference>
<gene>
    <name evidence="1" type="ORF">FA95DRAFT_1603261</name>
</gene>
<sequence>MRNLAEADAVWKSMLPYLSSQGYDVLIAWLPPTGGEPPLRSFSFSPPKDSFQPNENEAFIHWSHTQEDDIRRGWTVTKNVARQAYDRHDRLVVIKAIEKDSTEIDILRFLNSPALRSHGSNHTIPLIDVIEAEGCSFLVEPWWDLKPFEIHAWQVDDYFTRTIQTLEALSFMHEHRIFHRDFSLGNIVGNHDDMSLHMMVDLVPVPLFSTFDMRIGIIDFGISKQFPEDTPLTACVANEYCGTATFVAPEVVERLPGAAHEGEDYQLGPVDVYAFGAVALQSLGREHDSLQFKERLDQCAPYEGTHALSVLDELVPQYKRLLEELTDTDPLRRPSASEALQKFRDLRTSVPESVLIAPEGGYPKDLSGLREVIHV</sequence>
<proteinExistence type="predicted"/>
<protein>
    <submittedName>
        <fullName evidence="1">Kinase-like protein</fullName>
    </submittedName>
</protein>
<name>A0ACB8S3Y4_9AGAM</name>
<dbReference type="EMBL" id="MU275858">
    <property type="protein sequence ID" value="KAI0050808.1"/>
    <property type="molecule type" value="Genomic_DNA"/>
</dbReference>
<organism evidence="1 2">
    <name type="scientific">Auriscalpium vulgare</name>
    <dbReference type="NCBI Taxonomy" id="40419"/>
    <lineage>
        <taxon>Eukaryota</taxon>
        <taxon>Fungi</taxon>
        <taxon>Dikarya</taxon>
        <taxon>Basidiomycota</taxon>
        <taxon>Agaricomycotina</taxon>
        <taxon>Agaricomycetes</taxon>
        <taxon>Russulales</taxon>
        <taxon>Auriscalpiaceae</taxon>
        <taxon>Auriscalpium</taxon>
    </lineage>
</organism>
<accession>A0ACB8S3Y4</accession>